<dbReference type="EMBL" id="CP023778">
    <property type="protein sequence ID" value="ATL69181.1"/>
    <property type="molecule type" value="Genomic_DNA"/>
</dbReference>
<accession>A0A291RNJ7</accession>
<proteinExistence type="predicted"/>
<dbReference type="GO" id="GO:0016126">
    <property type="term" value="P:sterol biosynthetic process"/>
    <property type="evidence" value="ECO:0007669"/>
    <property type="project" value="TreeGrafter"/>
</dbReference>
<evidence type="ECO:0000259" key="2">
    <source>
        <dbReference type="Pfam" id="PF08241"/>
    </source>
</evidence>
<reference evidence="3 4" key="1">
    <citation type="submission" date="2017-10" db="EMBL/GenBank/DDBJ databases">
        <title>Comparative genomics between pathogenic Norcardia.</title>
        <authorList>
            <person name="Zeng L."/>
        </authorList>
    </citation>
    <scope>NUCLEOTIDE SEQUENCE [LARGE SCALE GENOMIC DNA]</scope>
    <source>
        <strain evidence="3 4">NC_YFY_NT001</strain>
    </source>
</reference>
<dbReference type="AlphaFoldDB" id="A0A291RNJ7"/>
<dbReference type="GeneID" id="88360857"/>
<dbReference type="InterPro" id="IPR029063">
    <property type="entry name" value="SAM-dependent_MTases_sf"/>
</dbReference>
<dbReference type="PANTHER" id="PTHR44068:SF1">
    <property type="entry name" value="HYPOTHETICAL LOC100005854"/>
    <property type="match status" value="1"/>
</dbReference>
<keyword evidence="1 3" id="KW-0808">Transferase</keyword>
<dbReference type="InterPro" id="IPR013216">
    <property type="entry name" value="Methyltransf_11"/>
</dbReference>
<protein>
    <submittedName>
        <fullName evidence="3">SAM-dependent methyltransferase</fullName>
    </submittedName>
</protein>
<dbReference type="InterPro" id="IPR050447">
    <property type="entry name" value="Erg6_SMT_methyltransf"/>
</dbReference>
<dbReference type="CDD" id="cd02440">
    <property type="entry name" value="AdoMet_MTases"/>
    <property type="match status" value="1"/>
</dbReference>
<dbReference type="Pfam" id="PF08241">
    <property type="entry name" value="Methyltransf_11"/>
    <property type="match status" value="1"/>
</dbReference>
<gene>
    <name evidence="3" type="ORF">CRH09_26380</name>
</gene>
<evidence type="ECO:0000256" key="1">
    <source>
        <dbReference type="ARBA" id="ARBA00022679"/>
    </source>
</evidence>
<dbReference type="SUPFAM" id="SSF53335">
    <property type="entry name" value="S-adenosyl-L-methionine-dependent methyltransferases"/>
    <property type="match status" value="1"/>
</dbReference>
<dbReference type="GO" id="GO:0032259">
    <property type="term" value="P:methylation"/>
    <property type="evidence" value="ECO:0007669"/>
    <property type="project" value="UniProtKB-KW"/>
</dbReference>
<dbReference type="PANTHER" id="PTHR44068">
    <property type="entry name" value="ZGC:194242"/>
    <property type="match status" value="1"/>
</dbReference>
<feature type="domain" description="Methyltransferase type 11" evidence="2">
    <location>
        <begin position="110"/>
        <end position="204"/>
    </location>
</feature>
<evidence type="ECO:0000313" key="4">
    <source>
        <dbReference type="Proteomes" id="UP000221961"/>
    </source>
</evidence>
<keyword evidence="3" id="KW-0489">Methyltransferase</keyword>
<dbReference type="Proteomes" id="UP000221961">
    <property type="component" value="Chromosome"/>
</dbReference>
<sequence length="303" mass="33829">MVNSMISDRTLQQYVTAAMTVDNIGTGSIDEPGSAAIKSAVSDLYHELSHLSNFSSWNWGISDPETRSSIASILPDLELISDGYSEQLYYYVFRRAMEQSSEANDSLRILEIGSGSGAGLNFLARIEPGFEYIGVDLTPSAVELANATYSRREILRYTCGDAEDLPFEDAEFDIVLSIESSHAYPNLEKFITEVSRVLRIGGTFGHADVFSESRLRSFRQLKTPDLFQWAEESDISTIVRASIAERISSDSKLRQSLTSADADKADLMLDLYGRPFLYMDRIPATDSDRLMESSYRVSIARRI</sequence>
<organism evidence="3 4">
    <name type="scientific">Nocardia terpenica</name>
    <dbReference type="NCBI Taxonomy" id="455432"/>
    <lineage>
        <taxon>Bacteria</taxon>
        <taxon>Bacillati</taxon>
        <taxon>Actinomycetota</taxon>
        <taxon>Actinomycetes</taxon>
        <taxon>Mycobacteriales</taxon>
        <taxon>Nocardiaceae</taxon>
        <taxon>Nocardia</taxon>
    </lineage>
</organism>
<name>A0A291RNJ7_9NOCA</name>
<evidence type="ECO:0000313" key="3">
    <source>
        <dbReference type="EMBL" id="ATL69181.1"/>
    </source>
</evidence>
<dbReference type="KEGG" id="ntp:CRH09_26380"/>
<dbReference type="Gene3D" id="3.40.50.150">
    <property type="entry name" value="Vaccinia Virus protein VP39"/>
    <property type="match status" value="1"/>
</dbReference>
<dbReference type="GO" id="GO:0003838">
    <property type="term" value="F:sterol 24-C-methyltransferase activity"/>
    <property type="evidence" value="ECO:0007669"/>
    <property type="project" value="TreeGrafter"/>
</dbReference>
<dbReference type="RefSeq" id="WP_098696222.1">
    <property type="nucleotide sequence ID" value="NZ_CP023778.1"/>
</dbReference>